<sequence>FEVRVGELRRRVDGPEKMSSSHMCAFLRNYSNMYLNGIFFFQGLQSTSWSSLTEREAMDLARETGNALSLLPISQKIKDQSNRCPEIAVLVSKMARRIEEAMKRVGETPEEGRVETSIDYHILRFALITHHFGHSFFVTVMQWLQSV</sequence>
<dbReference type="PANTHER" id="PTHR10812">
    <property type="entry name" value="TRANSCRIPTION FACTOR AP-2"/>
    <property type="match status" value="1"/>
</dbReference>
<dbReference type="GO" id="GO:0000977">
    <property type="term" value="F:RNA polymerase II transcription regulatory region sequence-specific DNA binding"/>
    <property type="evidence" value="ECO:0007669"/>
    <property type="project" value="TreeGrafter"/>
</dbReference>
<comment type="caution">
    <text evidence="1">The sequence shown here is derived from an EMBL/GenBank/DDBJ whole genome shotgun (WGS) entry which is preliminary data.</text>
</comment>
<name>A0AAN5D8F9_9BILA</name>
<accession>A0AAN5D8F9</accession>
<evidence type="ECO:0000313" key="2">
    <source>
        <dbReference type="Proteomes" id="UP001328107"/>
    </source>
</evidence>
<dbReference type="GO" id="GO:0042127">
    <property type="term" value="P:regulation of cell population proliferation"/>
    <property type="evidence" value="ECO:0007669"/>
    <property type="project" value="TreeGrafter"/>
</dbReference>
<feature type="non-terminal residue" evidence="1">
    <location>
        <position position="1"/>
    </location>
</feature>
<dbReference type="Proteomes" id="UP001328107">
    <property type="component" value="Unassembled WGS sequence"/>
</dbReference>
<dbReference type="AlphaFoldDB" id="A0AAN5D8F9"/>
<keyword evidence="2" id="KW-1185">Reference proteome</keyword>
<dbReference type="PANTHER" id="PTHR10812:SF17">
    <property type="entry name" value="TRANSCRIPTION FACTOR AP-2, ISOFORM D"/>
    <property type="match status" value="1"/>
</dbReference>
<dbReference type="GO" id="GO:0000981">
    <property type="term" value="F:DNA-binding transcription factor activity, RNA polymerase II-specific"/>
    <property type="evidence" value="ECO:0007669"/>
    <property type="project" value="TreeGrafter"/>
</dbReference>
<reference evidence="2" key="1">
    <citation type="submission" date="2022-10" db="EMBL/GenBank/DDBJ databases">
        <title>Genome assembly of Pristionchus species.</title>
        <authorList>
            <person name="Yoshida K."/>
            <person name="Sommer R.J."/>
        </authorList>
    </citation>
    <scope>NUCLEOTIDE SEQUENCE [LARGE SCALE GENOMIC DNA]</scope>
    <source>
        <strain evidence="2">RS5460</strain>
    </source>
</reference>
<feature type="non-terminal residue" evidence="1">
    <location>
        <position position="147"/>
    </location>
</feature>
<proteinExistence type="predicted"/>
<evidence type="ECO:0000313" key="1">
    <source>
        <dbReference type="EMBL" id="GMR58746.1"/>
    </source>
</evidence>
<dbReference type="InterPro" id="IPR004979">
    <property type="entry name" value="TF_AP2"/>
</dbReference>
<organism evidence="1 2">
    <name type="scientific">Pristionchus mayeri</name>
    <dbReference type="NCBI Taxonomy" id="1317129"/>
    <lineage>
        <taxon>Eukaryota</taxon>
        <taxon>Metazoa</taxon>
        <taxon>Ecdysozoa</taxon>
        <taxon>Nematoda</taxon>
        <taxon>Chromadorea</taxon>
        <taxon>Rhabditida</taxon>
        <taxon>Rhabditina</taxon>
        <taxon>Diplogasteromorpha</taxon>
        <taxon>Diplogasteroidea</taxon>
        <taxon>Neodiplogasteridae</taxon>
        <taxon>Pristionchus</taxon>
    </lineage>
</organism>
<dbReference type="EMBL" id="BTRK01000006">
    <property type="protein sequence ID" value="GMR58746.1"/>
    <property type="molecule type" value="Genomic_DNA"/>
</dbReference>
<protein>
    <submittedName>
        <fullName evidence="1">Uncharacterized protein</fullName>
    </submittedName>
</protein>
<dbReference type="GO" id="GO:0005634">
    <property type="term" value="C:nucleus"/>
    <property type="evidence" value="ECO:0007669"/>
    <property type="project" value="InterPro"/>
</dbReference>
<gene>
    <name evidence="1" type="ORF">PMAYCL1PPCAC_28941</name>
</gene>